<dbReference type="Gene3D" id="3.90.1150.140">
    <property type="match status" value="1"/>
</dbReference>
<dbReference type="Pfam" id="PF20732">
    <property type="entry name" value="NamZ_C"/>
    <property type="match status" value="1"/>
</dbReference>
<reference evidence="3 4" key="1">
    <citation type="submission" date="2019-02" db="EMBL/GenBank/DDBJ databases">
        <title>Pedobacter sp. RP-3-8 sp. nov., isolated from Arctic soil.</title>
        <authorList>
            <person name="Dahal R.H."/>
        </authorList>
    </citation>
    <scope>NUCLEOTIDE SEQUENCE [LARGE SCALE GENOMIC DNA]</scope>
    <source>
        <strain evidence="3 4">RP-3-8</strain>
    </source>
</reference>
<comment type="caution">
    <text evidence="3">The sequence shown here is derived from an EMBL/GenBank/DDBJ whole genome shotgun (WGS) entry which is preliminary data.</text>
</comment>
<keyword evidence="4" id="KW-1185">Reference proteome</keyword>
<evidence type="ECO:0000313" key="4">
    <source>
        <dbReference type="Proteomes" id="UP000291117"/>
    </source>
</evidence>
<dbReference type="Pfam" id="PF07075">
    <property type="entry name" value="NamZ_N"/>
    <property type="match status" value="1"/>
</dbReference>
<feature type="domain" description="Peptidoglycan beta-N-acetylmuramidase NamZ C-terminal" evidence="2">
    <location>
        <begin position="228"/>
        <end position="386"/>
    </location>
</feature>
<dbReference type="Proteomes" id="UP000291117">
    <property type="component" value="Unassembled WGS sequence"/>
</dbReference>
<name>A0A4R0NFB0_9SPHI</name>
<dbReference type="EMBL" id="SJSM01000002">
    <property type="protein sequence ID" value="TCC98417.1"/>
    <property type="molecule type" value="Genomic_DNA"/>
</dbReference>
<sequence>MIRFGVDVLIAQNPDFKNQRIALVTNTAATTNQYEPISLALLKAGFNLVKLFSPEHGFDAKGADGAKMQNGVDQVTQLPVISLYGDHLSPAETDLQDVDKIIFDIPDVGVRFYTYLWTLTYVLQASANYNKPVIILDRPNPISGNWQLCEGPMLNEQYCSSFIGRWNIPLRHSCTLAELALFFNTTKNINADLTVIPCENWDRNKFQPEWGIKFLPTSPAIRNINAAMLYPGLGLLEATNISEGRGTALPFEILASPWMNHFDFLSIAKTDGISVESIIVRPNEGKYSGQDCFGLRFKLKAYDHFKSVYHGLLLIKLIKDHYPAYFKWATYPTNVNPDGTNHLDKLLGFPQSEAFFELPMAKFKTTMIEVCNAGAWAEEIKPYLLY</sequence>
<accession>A0A4R0NFB0</accession>
<evidence type="ECO:0000313" key="3">
    <source>
        <dbReference type="EMBL" id="TCC98417.1"/>
    </source>
</evidence>
<evidence type="ECO:0000259" key="1">
    <source>
        <dbReference type="Pfam" id="PF07075"/>
    </source>
</evidence>
<proteinExistence type="predicted"/>
<dbReference type="PIRSF" id="PIRSF016719">
    <property type="entry name" value="UCP016719"/>
    <property type="match status" value="1"/>
</dbReference>
<dbReference type="Gene3D" id="3.40.50.12170">
    <property type="entry name" value="Uncharacterised protein PF07075, DUF1343"/>
    <property type="match status" value="1"/>
</dbReference>
<dbReference type="PANTHER" id="PTHR42915:SF1">
    <property type="entry name" value="PEPTIDOGLYCAN BETA-N-ACETYLMURAMIDASE NAMZ"/>
    <property type="match status" value="1"/>
</dbReference>
<dbReference type="InterPro" id="IPR008302">
    <property type="entry name" value="NamZ"/>
</dbReference>
<dbReference type="OrthoDB" id="9801061at2"/>
<dbReference type="RefSeq" id="WP_131607401.1">
    <property type="nucleotide sequence ID" value="NZ_SJSM01000002.1"/>
</dbReference>
<dbReference type="AlphaFoldDB" id="A0A4R0NFB0"/>
<gene>
    <name evidence="3" type="ORF">EZ444_03775</name>
</gene>
<organism evidence="3 4">
    <name type="scientific">Pedobacter hiemivivus</name>
    <dbReference type="NCBI Taxonomy" id="2530454"/>
    <lineage>
        <taxon>Bacteria</taxon>
        <taxon>Pseudomonadati</taxon>
        <taxon>Bacteroidota</taxon>
        <taxon>Sphingobacteriia</taxon>
        <taxon>Sphingobacteriales</taxon>
        <taxon>Sphingobacteriaceae</taxon>
        <taxon>Pedobacter</taxon>
    </lineage>
</organism>
<dbReference type="InterPro" id="IPR048502">
    <property type="entry name" value="NamZ_N"/>
</dbReference>
<feature type="domain" description="Peptidoglycan beta-N-acetylmuramidase NamZ N-terminal" evidence="1">
    <location>
        <begin position="21"/>
        <end position="224"/>
    </location>
</feature>
<dbReference type="GO" id="GO:0033922">
    <property type="term" value="F:peptidoglycan beta-N-acetylmuramidase activity"/>
    <property type="evidence" value="ECO:0007669"/>
    <property type="project" value="InterPro"/>
</dbReference>
<dbReference type="InterPro" id="IPR048503">
    <property type="entry name" value="NamZ_C"/>
</dbReference>
<evidence type="ECO:0000259" key="2">
    <source>
        <dbReference type="Pfam" id="PF20732"/>
    </source>
</evidence>
<protein>
    <submittedName>
        <fullName evidence="3">DUF1343 domain-containing protein</fullName>
    </submittedName>
</protein>
<dbReference type="PANTHER" id="PTHR42915">
    <property type="entry name" value="HYPOTHETICAL 460 KDA PROTEIN IN FEUA-SIGW INTERGENIC REGION [PRECURSOR]"/>
    <property type="match status" value="1"/>
</dbReference>